<feature type="transmembrane region" description="Helical" evidence="2">
    <location>
        <begin position="25"/>
        <end position="47"/>
    </location>
</feature>
<dbReference type="InterPro" id="IPR042001">
    <property type="entry name" value="Sortase_F"/>
</dbReference>
<evidence type="ECO:0000256" key="2">
    <source>
        <dbReference type="SAM" id="Phobius"/>
    </source>
</evidence>
<feature type="region of interest" description="Disordered" evidence="1">
    <location>
        <begin position="244"/>
        <end position="293"/>
    </location>
</feature>
<name>A0A9W6C3A9_9CHLO</name>
<keyword evidence="2" id="KW-0472">Membrane</keyword>
<dbReference type="EMBL" id="BRXU01000067">
    <property type="protein sequence ID" value="GLC62635.1"/>
    <property type="molecule type" value="Genomic_DNA"/>
</dbReference>
<protein>
    <recommendedName>
        <fullName evidence="5">Sortase</fullName>
    </recommendedName>
</protein>
<gene>
    <name evidence="3" type="primary">PLESTB003769</name>
    <name evidence="3" type="ORF">PLESTB_001921600</name>
</gene>
<feature type="compositionally biased region" description="Low complexity" evidence="1">
    <location>
        <begin position="52"/>
        <end position="64"/>
    </location>
</feature>
<keyword evidence="2" id="KW-1133">Transmembrane helix</keyword>
<proteinExistence type="predicted"/>
<reference evidence="3 4" key="1">
    <citation type="journal article" date="2023" name="Commun. Biol.">
        <title>Reorganization of the ancestral sex-determining regions during the evolution of trioecy in Pleodorina starrii.</title>
        <authorList>
            <person name="Takahashi K."/>
            <person name="Suzuki S."/>
            <person name="Kawai-Toyooka H."/>
            <person name="Yamamoto K."/>
            <person name="Hamaji T."/>
            <person name="Ootsuki R."/>
            <person name="Yamaguchi H."/>
            <person name="Kawachi M."/>
            <person name="Higashiyama T."/>
            <person name="Nozaki H."/>
        </authorList>
    </citation>
    <scope>NUCLEOTIDE SEQUENCE [LARGE SCALE GENOMIC DNA]</scope>
    <source>
        <strain evidence="3 4">NIES-4479</strain>
    </source>
</reference>
<evidence type="ECO:0000313" key="4">
    <source>
        <dbReference type="Proteomes" id="UP001165080"/>
    </source>
</evidence>
<dbReference type="CDD" id="cd05829">
    <property type="entry name" value="Sortase_F"/>
    <property type="match status" value="1"/>
</dbReference>
<feature type="compositionally biased region" description="Basic and acidic residues" evidence="1">
    <location>
        <begin position="261"/>
        <end position="274"/>
    </location>
</feature>
<dbReference type="InterPro" id="IPR023365">
    <property type="entry name" value="Sortase_dom-sf"/>
</dbReference>
<dbReference type="AlphaFoldDB" id="A0A9W6C3A9"/>
<sequence length="426" mass="44989">MHQHEHEHHGTAPLRPRSLSGPSRLLPAALAVTGAVGLLGAAALLGLPPDAQKTTATPAATTTTSPPPSPTGTPTPSLEASTASAPSASSSPAPVSGGVSPPGPADPAPAVLPAASAPVHLIVPAAGIDQPVIALTPTAQNQAEQSIVPPLTTDAYWLSTYGTPGDGLDAPFDRLSTQLTSGDTVVLGTRTGEITYVVDTVTTYDKNTLKDSEIWAIVPNRLVLISCFTDDPWGKNVVVSATPHHEPWPPSGPIPDQAAAEEQHHWSVGAEHRSGKSRPGTAAGKPGWSSDLPNADERVLSVREDLKATYRRLGLGQRLLLRQQLKKVESMLDPSETTQILAPGQWRGQPIIAVLTTSRLLLARPEQKQPSTHQAVFARGSISQLSVHPCPPKGARFRLKLGLNLEEFTVTQRGDEFERLLRANQI</sequence>
<evidence type="ECO:0000313" key="3">
    <source>
        <dbReference type="EMBL" id="GLC62635.1"/>
    </source>
</evidence>
<feature type="region of interest" description="Disordered" evidence="1">
    <location>
        <begin position="52"/>
        <end position="107"/>
    </location>
</feature>
<keyword evidence="4" id="KW-1185">Reference proteome</keyword>
<comment type="caution">
    <text evidence="3">The sequence shown here is derived from an EMBL/GenBank/DDBJ whole genome shotgun (WGS) entry which is preliminary data.</text>
</comment>
<feature type="compositionally biased region" description="Low complexity" evidence="1">
    <location>
        <begin position="74"/>
        <end position="99"/>
    </location>
</feature>
<keyword evidence="2" id="KW-0812">Transmembrane</keyword>
<feature type="region of interest" description="Disordered" evidence="1">
    <location>
        <begin position="1"/>
        <end position="20"/>
    </location>
</feature>
<dbReference type="Gene3D" id="2.40.260.10">
    <property type="entry name" value="Sortase"/>
    <property type="match status" value="1"/>
</dbReference>
<organism evidence="3 4">
    <name type="scientific">Pleodorina starrii</name>
    <dbReference type="NCBI Taxonomy" id="330485"/>
    <lineage>
        <taxon>Eukaryota</taxon>
        <taxon>Viridiplantae</taxon>
        <taxon>Chlorophyta</taxon>
        <taxon>core chlorophytes</taxon>
        <taxon>Chlorophyceae</taxon>
        <taxon>CS clade</taxon>
        <taxon>Chlamydomonadales</taxon>
        <taxon>Volvocaceae</taxon>
        <taxon>Pleodorina</taxon>
    </lineage>
</organism>
<feature type="compositionally biased region" description="Basic and acidic residues" evidence="1">
    <location>
        <begin position="1"/>
        <end position="10"/>
    </location>
</feature>
<evidence type="ECO:0000256" key="1">
    <source>
        <dbReference type="SAM" id="MobiDB-lite"/>
    </source>
</evidence>
<evidence type="ECO:0008006" key="5">
    <source>
        <dbReference type="Google" id="ProtNLM"/>
    </source>
</evidence>
<accession>A0A9W6C3A9</accession>
<dbReference type="SUPFAM" id="SSF63817">
    <property type="entry name" value="Sortase"/>
    <property type="match status" value="1"/>
</dbReference>
<dbReference type="Proteomes" id="UP001165080">
    <property type="component" value="Unassembled WGS sequence"/>
</dbReference>